<name>A0ABM1EFK5_PRICU</name>
<dbReference type="PROSITE" id="PS51021">
    <property type="entry name" value="BAR"/>
    <property type="match status" value="1"/>
</dbReference>
<gene>
    <name evidence="12" type="primary">LOC106811775</name>
</gene>
<evidence type="ECO:0000256" key="2">
    <source>
        <dbReference type="ARBA" id="ARBA00006697"/>
    </source>
</evidence>
<comment type="subcellular location">
    <subcellularLocation>
        <location evidence="1">Membrane</location>
        <topology evidence="1">Peripheral membrane protein</topology>
    </subcellularLocation>
</comment>
<feature type="domain" description="BAR" evidence="10">
    <location>
        <begin position="18"/>
        <end position="252"/>
    </location>
</feature>
<dbReference type="InterPro" id="IPR004148">
    <property type="entry name" value="BAR_dom"/>
</dbReference>
<dbReference type="Pfam" id="PF03114">
    <property type="entry name" value="BAR"/>
    <property type="match status" value="1"/>
</dbReference>
<dbReference type="CDD" id="cd07592">
    <property type="entry name" value="BAR_Endophilin_A"/>
    <property type="match status" value="1"/>
</dbReference>
<organism evidence="11 12">
    <name type="scientific">Priapulus caudatus</name>
    <name type="common">Priapulid worm</name>
    <dbReference type="NCBI Taxonomy" id="37621"/>
    <lineage>
        <taxon>Eukaryota</taxon>
        <taxon>Metazoa</taxon>
        <taxon>Ecdysozoa</taxon>
        <taxon>Scalidophora</taxon>
        <taxon>Priapulida</taxon>
        <taxon>Priapulimorpha</taxon>
        <taxon>Priapulimorphida</taxon>
        <taxon>Priapulidae</taxon>
        <taxon>Priapulus</taxon>
    </lineage>
</organism>
<evidence type="ECO:0000313" key="12">
    <source>
        <dbReference type="RefSeq" id="XP_014670976.1"/>
    </source>
</evidence>
<evidence type="ECO:0000256" key="8">
    <source>
        <dbReference type="SAM" id="MobiDB-lite"/>
    </source>
</evidence>
<dbReference type="SUPFAM" id="SSF103657">
    <property type="entry name" value="BAR/IMD domain-like"/>
    <property type="match status" value="1"/>
</dbReference>
<evidence type="ECO:0000256" key="4">
    <source>
        <dbReference type="ARBA" id="ARBA00022583"/>
    </source>
</evidence>
<dbReference type="PANTHER" id="PTHR14167:SF81">
    <property type="entry name" value="ENDOPHILIN-A"/>
    <property type="match status" value="1"/>
</dbReference>
<dbReference type="PROSITE" id="PS50002">
    <property type="entry name" value="SH3"/>
    <property type="match status" value="1"/>
</dbReference>
<evidence type="ECO:0000256" key="1">
    <source>
        <dbReference type="ARBA" id="ARBA00004170"/>
    </source>
</evidence>
<evidence type="ECO:0000259" key="9">
    <source>
        <dbReference type="PROSITE" id="PS50002"/>
    </source>
</evidence>
<dbReference type="SMART" id="SM00326">
    <property type="entry name" value="SH3"/>
    <property type="match status" value="1"/>
</dbReference>
<reference evidence="12" key="1">
    <citation type="submission" date="2025-08" db="UniProtKB">
        <authorList>
            <consortium name="RefSeq"/>
        </authorList>
    </citation>
    <scope>IDENTIFICATION</scope>
</reference>
<feature type="compositionally biased region" description="Basic and acidic residues" evidence="8">
    <location>
        <begin position="247"/>
        <end position="258"/>
    </location>
</feature>
<evidence type="ECO:0000259" key="10">
    <source>
        <dbReference type="PROSITE" id="PS51021"/>
    </source>
</evidence>
<evidence type="ECO:0000256" key="3">
    <source>
        <dbReference type="ARBA" id="ARBA00022443"/>
    </source>
</evidence>
<feature type="compositionally biased region" description="Polar residues" evidence="8">
    <location>
        <begin position="313"/>
        <end position="328"/>
    </location>
</feature>
<dbReference type="InterPro" id="IPR050384">
    <property type="entry name" value="Endophilin_SH3RF"/>
</dbReference>
<dbReference type="SUPFAM" id="SSF50044">
    <property type="entry name" value="SH3-domain"/>
    <property type="match status" value="1"/>
</dbReference>
<feature type="region of interest" description="Disordered" evidence="8">
    <location>
        <begin position="313"/>
        <end position="336"/>
    </location>
</feature>
<dbReference type="SMART" id="SM00721">
    <property type="entry name" value="BAR"/>
    <property type="match status" value="1"/>
</dbReference>
<dbReference type="PRINTS" id="PR00499">
    <property type="entry name" value="P67PHOX"/>
</dbReference>
<dbReference type="GeneID" id="106811775"/>
<keyword evidence="3 7" id="KW-0728">SH3 domain</keyword>
<dbReference type="Pfam" id="PF00018">
    <property type="entry name" value="SH3_1"/>
    <property type="match status" value="1"/>
</dbReference>
<dbReference type="InterPro" id="IPR036028">
    <property type="entry name" value="SH3-like_dom_sf"/>
</dbReference>
<accession>A0ABM1EFK5</accession>
<keyword evidence="5" id="KW-0175">Coiled coil</keyword>
<keyword evidence="6" id="KW-0472">Membrane</keyword>
<dbReference type="InterPro" id="IPR001452">
    <property type="entry name" value="SH3_domain"/>
</dbReference>
<dbReference type="RefSeq" id="XP_014670976.1">
    <property type="nucleotide sequence ID" value="XM_014815490.1"/>
</dbReference>
<dbReference type="Proteomes" id="UP000695022">
    <property type="component" value="Unplaced"/>
</dbReference>
<evidence type="ECO:0000256" key="6">
    <source>
        <dbReference type="ARBA" id="ARBA00023136"/>
    </source>
</evidence>
<dbReference type="PRINTS" id="PR00452">
    <property type="entry name" value="SH3DOMAIN"/>
</dbReference>
<dbReference type="PANTHER" id="PTHR14167">
    <property type="entry name" value="SH3 DOMAIN-CONTAINING"/>
    <property type="match status" value="1"/>
</dbReference>
<keyword evidence="4" id="KW-0254">Endocytosis</keyword>
<proteinExistence type="inferred from homology"/>
<dbReference type="InterPro" id="IPR027267">
    <property type="entry name" value="AH/BAR_dom_sf"/>
</dbReference>
<dbReference type="InterPro" id="IPR035824">
    <property type="entry name" value="Endophilin_A_SH3"/>
</dbReference>
<feature type="region of interest" description="Disordered" evidence="8">
    <location>
        <begin position="247"/>
        <end position="268"/>
    </location>
</feature>
<evidence type="ECO:0000256" key="5">
    <source>
        <dbReference type="ARBA" id="ARBA00023054"/>
    </source>
</evidence>
<dbReference type="Gene3D" id="1.20.1270.60">
    <property type="entry name" value="Arfaptin homology (AH) domain/BAR domain"/>
    <property type="match status" value="1"/>
</dbReference>
<dbReference type="Gene3D" id="2.30.30.40">
    <property type="entry name" value="SH3 Domains"/>
    <property type="match status" value="1"/>
</dbReference>
<protein>
    <submittedName>
        <fullName evidence="12">Endophilin-A-like isoform X1</fullName>
    </submittedName>
</protein>
<comment type="similarity">
    <text evidence="2">Belongs to the endophilin family.</text>
</comment>
<feature type="domain" description="SH3" evidence="9">
    <location>
        <begin position="339"/>
        <end position="398"/>
    </location>
</feature>
<dbReference type="CDD" id="cd11803">
    <property type="entry name" value="SH3_Endophilin_A"/>
    <property type="match status" value="1"/>
</dbReference>
<sequence length="406" mass="45882">MSLAGLKKQINKANQYMSEKIGGAEATKLDEDFLELEKKTDVTNELVEELQIKTKEYLQPNPASRAKMSAMSSFSKIRGSSKYMPYPQPEGTLGDAMIKYGKDLGDDSSFGQALCEMGEAMKQLADIKYALEDNVKQNFLEPLHSLQNKELKEVMHHRKKLEGRRLDYDCKKRKKRGGSHMTDDEMRVAGEKFEESWNLSEAAMMNLLDSEVEQIVQVTALAEAQREYFKQSLDVIEVLVGVLEEKKREAENKPRQEPSVHVVPRASSNLSINKTETYDDKDKATILNNTDKSNRSKSPHLLFNDNAWPGDDSFNSANTQSAWPTESSPHIPVSASPKPAQPCCEALYDFDAENEGELQFKEGEIIYLIERIDENWFEGTMAGRTGFFPVTYVRVIVDLPNSTSLL</sequence>
<evidence type="ECO:0000256" key="7">
    <source>
        <dbReference type="PROSITE-ProRule" id="PRU00192"/>
    </source>
</evidence>
<keyword evidence="11" id="KW-1185">Reference proteome</keyword>
<evidence type="ECO:0000313" key="11">
    <source>
        <dbReference type="Proteomes" id="UP000695022"/>
    </source>
</evidence>